<dbReference type="PANTHER" id="PTHR24171:SF8">
    <property type="entry name" value="BRCA1-ASSOCIATED RING DOMAIN PROTEIN 1"/>
    <property type="match status" value="1"/>
</dbReference>
<dbReference type="GO" id="GO:0004842">
    <property type="term" value="F:ubiquitin-protein transferase activity"/>
    <property type="evidence" value="ECO:0007669"/>
    <property type="project" value="TreeGrafter"/>
</dbReference>
<dbReference type="Pfam" id="PF12796">
    <property type="entry name" value="Ank_2"/>
    <property type="match status" value="1"/>
</dbReference>
<keyword evidence="2 3" id="KW-0040">ANK repeat</keyword>
<dbReference type="SUPFAM" id="SSF48403">
    <property type="entry name" value="Ankyrin repeat"/>
    <property type="match status" value="1"/>
</dbReference>
<protein>
    <submittedName>
        <fullName evidence="4">Uncharacterized protein</fullName>
    </submittedName>
</protein>
<keyword evidence="1" id="KW-0677">Repeat</keyword>
<dbReference type="GO" id="GO:0070531">
    <property type="term" value="C:BRCA1-A complex"/>
    <property type="evidence" value="ECO:0007669"/>
    <property type="project" value="TreeGrafter"/>
</dbReference>
<evidence type="ECO:0000313" key="4">
    <source>
        <dbReference type="EMBL" id="KAK7166033.1"/>
    </source>
</evidence>
<dbReference type="EMBL" id="JAYKXH010000006">
    <property type="protein sequence ID" value="KAK7166033.1"/>
    <property type="molecule type" value="Genomic_DNA"/>
</dbReference>
<keyword evidence="5" id="KW-1185">Reference proteome</keyword>
<dbReference type="Proteomes" id="UP001364617">
    <property type="component" value="Unassembled WGS sequence"/>
</dbReference>
<gene>
    <name evidence="4" type="ORF">R3I93_005962</name>
</gene>
<dbReference type="InterPro" id="IPR002110">
    <property type="entry name" value="Ankyrin_rpt"/>
</dbReference>
<organism evidence="4 5">
    <name type="scientific">Phoxinus phoxinus</name>
    <name type="common">Eurasian minnow</name>
    <dbReference type="NCBI Taxonomy" id="58324"/>
    <lineage>
        <taxon>Eukaryota</taxon>
        <taxon>Metazoa</taxon>
        <taxon>Chordata</taxon>
        <taxon>Craniata</taxon>
        <taxon>Vertebrata</taxon>
        <taxon>Euteleostomi</taxon>
        <taxon>Actinopterygii</taxon>
        <taxon>Neopterygii</taxon>
        <taxon>Teleostei</taxon>
        <taxon>Ostariophysi</taxon>
        <taxon>Cypriniformes</taxon>
        <taxon>Leuciscidae</taxon>
        <taxon>Phoxininae</taxon>
        <taxon>Phoxinus</taxon>
    </lineage>
</organism>
<dbReference type="SMART" id="SM00248">
    <property type="entry name" value="ANK"/>
    <property type="match status" value="3"/>
</dbReference>
<sequence length="261" mass="29958">MQRPAKGDDIFRPIIIDGVVVRDKKFLQRLGKVLKLQWLHGKSVEIRKSLIDRIIPSFACRAVENNDFISLRVLLEKMDANSCKTYDEFTPLHTACELGNLEMINFLLSKGASPHHKNRFGNCPMYMAIKNRQCHAVKLLSLKGVTVRLQTVRIAMEMIQAVQNRDYPLLYAWFLSGVDMDAKDYNERTVMHEAVYLGDKSMICRLLGYGATPLERDVWGQTAMDNAQNDTTIMALFEPFFTIRCPTKQAYLLFKAEHSHI</sequence>
<dbReference type="GO" id="GO:0031436">
    <property type="term" value="C:BRCA1-BARD1 complex"/>
    <property type="evidence" value="ECO:0007669"/>
    <property type="project" value="TreeGrafter"/>
</dbReference>
<dbReference type="AlphaFoldDB" id="A0AAN9DBY8"/>
<dbReference type="InterPro" id="IPR036770">
    <property type="entry name" value="Ankyrin_rpt-contain_sf"/>
</dbReference>
<evidence type="ECO:0000256" key="3">
    <source>
        <dbReference type="PROSITE-ProRule" id="PRU00023"/>
    </source>
</evidence>
<reference evidence="4 5" key="1">
    <citation type="submission" date="2024-02" db="EMBL/GenBank/DDBJ databases">
        <title>Chromosome-level genome assembly of the Eurasian Minnow (Phoxinus phoxinus).</title>
        <authorList>
            <person name="Oriowo T.O."/>
            <person name="Martin S."/>
            <person name="Stange M."/>
            <person name="Chrysostomakis Y."/>
            <person name="Brown T."/>
            <person name="Winkler S."/>
            <person name="Kukowka S."/>
            <person name="Myers E.W."/>
            <person name="Bohne A."/>
        </authorList>
    </citation>
    <scope>NUCLEOTIDE SEQUENCE [LARGE SCALE GENOMIC DNA]</scope>
    <source>
        <strain evidence="4">ZFMK-TIS-60720</strain>
        <tissue evidence="4">Whole Organism</tissue>
    </source>
</reference>
<proteinExistence type="predicted"/>
<name>A0AAN9DBY8_9TELE</name>
<dbReference type="GO" id="GO:0085020">
    <property type="term" value="P:protein K6-linked ubiquitination"/>
    <property type="evidence" value="ECO:0007669"/>
    <property type="project" value="TreeGrafter"/>
</dbReference>
<dbReference type="PANTHER" id="PTHR24171">
    <property type="entry name" value="ANKYRIN REPEAT DOMAIN-CONTAINING PROTEIN 39-RELATED"/>
    <property type="match status" value="1"/>
</dbReference>
<dbReference type="Gene3D" id="1.25.40.20">
    <property type="entry name" value="Ankyrin repeat-containing domain"/>
    <property type="match status" value="2"/>
</dbReference>
<accession>A0AAN9DBY8</accession>
<dbReference type="PROSITE" id="PS50088">
    <property type="entry name" value="ANK_REPEAT"/>
    <property type="match status" value="1"/>
</dbReference>
<evidence type="ECO:0000256" key="2">
    <source>
        <dbReference type="ARBA" id="ARBA00023043"/>
    </source>
</evidence>
<dbReference type="PROSITE" id="PS50297">
    <property type="entry name" value="ANK_REP_REGION"/>
    <property type="match status" value="1"/>
</dbReference>
<evidence type="ECO:0000256" key="1">
    <source>
        <dbReference type="ARBA" id="ARBA00022737"/>
    </source>
</evidence>
<comment type="caution">
    <text evidence="4">The sequence shown here is derived from an EMBL/GenBank/DDBJ whole genome shotgun (WGS) entry which is preliminary data.</text>
</comment>
<feature type="repeat" description="ANK" evidence="3">
    <location>
        <begin position="87"/>
        <end position="119"/>
    </location>
</feature>
<evidence type="ECO:0000313" key="5">
    <source>
        <dbReference type="Proteomes" id="UP001364617"/>
    </source>
</evidence>